<evidence type="ECO:0000313" key="2">
    <source>
        <dbReference type="Proteomes" id="UP001620460"/>
    </source>
</evidence>
<dbReference type="EMBL" id="JADIKM010000003">
    <property type="protein sequence ID" value="MFK2904463.1"/>
    <property type="molecule type" value="Genomic_DNA"/>
</dbReference>
<proteinExistence type="predicted"/>
<protein>
    <recommendedName>
        <fullName evidence="3">Abortive infection protein-like C-terminal domain-containing protein</fullName>
    </recommendedName>
</protein>
<sequence>MNTPKPKSPLQDALANVPTDYRNRIIKSYLELKARQAEAKHDAAGVSAGKLCETVVRLLQHELKKTVTPFGQQISNFAGECESFSQVPKAMGNESLRIVIPRALNYLYTLRNKRGIGHAGGDVDANAIDGATITRVADWIVCELIRIFHTMSLEEADALVSSLSSRDIPDIWEVGGKKRVLRNDLDFKQKTLLLLYASVESAVLAEDLYSWSKYSNFAVYRKSVLGQLDTGNFVEYDRESDTVIISPIGIKCVEEEILRTPVRAVANHSLKRASRKRAAA</sequence>
<name>A0ABW8JU86_9GAMM</name>
<gene>
    <name evidence="1" type="ORF">ISP17_10835</name>
</gene>
<keyword evidence="2" id="KW-1185">Reference proteome</keyword>
<evidence type="ECO:0008006" key="3">
    <source>
        <dbReference type="Google" id="ProtNLM"/>
    </source>
</evidence>
<reference evidence="1 2" key="1">
    <citation type="submission" date="2020-10" db="EMBL/GenBank/DDBJ databases">
        <title>Phylogeny of dyella-like bacteria.</title>
        <authorList>
            <person name="Fu J."/>
        </authorList>
    </citation>
    <scope>NUCLEOTIDE SEQUENCE [LARGE SCALE GENOMIC DNA]</scope>
    <source>
        <strain evidence="1 2">Gsoil3046</strain>
    </source>
</reference>
<accession>A0ABW8JU86</accession>
<dbReference type="RefSeq" id="WP_404633006.1">
    <property type="nucleotide sequence ID" value="NZ_JADIKM010000003.1"/>
</dbReference>
<organism evidence="1 2">
    <name type="scientific">Dyella ginsengisoli</name>
    <dbReference type="NCBI Taxonomy" id="363848"/>
    <lineage>
        <taxon>Bacteria</taxon>
        <taxon>Pseudomonadati</taxon>
        <taxon>Pseudomonadota</taxon>
        <taxon>Gammaproteobacteria</taxon>
        <taxon>Lysobacterales</taxon>
        <taxon>Rhodanobacteraceae</taxon>
        <taxon>Dyella</taxon>
    </lineage>
</organism>
<dbReference type="Proteomes" id="UP001620460">
    <property type="component" value="Unassembled WGS sequence"/>
</dbReference>
<evidence type="ECO:0000313" key="1">
    <source>
        <dbReference type="EMBL" id="MFK2904463.1"/>
    </source>
</evidence>
<comment type="caution">
    <text evidence="1">The sequence shown here is derived from an EMBL/GenBank/DDBJ whole genome shotgun (WGS) entry which is preliminary data.</text>
</comment>